<gene>
    <name evidence="2" type="ORF">NQ314_009772</name>
</gene>
<comment type="caution">
    <text evidence="2">The sequence shown here is derived from an EMBL/GenBank/DDBJ whole genome shotgun (WGS) entry which is preliminary data.</text>
</comment>
<evidence type="ECO:0000313" key="2">
    <source>
        <dbReference type="EMBL" id="KAJ8943403.1"/>
    </source>
</evidence>
<evidence type="ECO:0000313" key="3">
    <source>
        <dbReference type="Proteomes" id="UP001162156"/>
    </source>
</evidence>
<evidence type="ECO:0000256" key="1">
    <source>
        <dbReference type="SAM" id="SignalP"/>
    </source>
</evidence>
<proteinExistence type="predicted"/>
<dbReference type="AlphaFoldDB" id="A0AAV8XY87"/>
<reference evidence="2" key="1">
    <citation type="journal article" date="2023" name="Insect Mol. Biol.">
        <title>Genome sequencing provides insights into the evolution of gene families encoding plant cell wall-degrading enzymes in longhorned beetles.</title>
        <authorList>
            <person name="Shin N.R."/>
            <person name="Okamura Y."/>
            <person name="Kirsch R."/>
            <person name="Pauchet Y."/>
        </authorList>
    </citation>
    <scope>NUCLEOTIDE SEQUENCE</scope>
    <source>
        <strain evidence="2">RBIC_L_NR</strain>
    </source>
</reference>
<dbReference type="EMBL" id="JANEYF010002681">
    <property type="protein sequence ID" value="KAJ8943403.1"/>
    <property type="molecule type" value="Genomic_DNA"/>
</dbReference>
<keyword evidence="3" id="KW-1185">Reference proteome</keyword>
<feature type="signal peptide" evidence="1">
    <location>
        <begin position="1"/>
        <end position="17"/>
    </location>
</feature>
<sequence>MQFFAVIALGVIACANAGVVAPALPAYGYAGFPYASPVIAAPYAAGAVVPAGHGLEGQYVPSGLERLYDDGSYRPEISPLPLSASPYGLVPAGSGLEGQYVHDNLGNTLRRWFLQT</sequence>
<organism evidence="2 3">
    <name type="scientific">Rhamnusium bicolor</name>
    <dbReference type="NCBI Taxonomy" id="1586634"/>
    <lineage>
        <taxon>Eukaryota</taxon>
        <taxon>Metazoa</taxon>
        <taxon>Ecdysozoa</taxon>
        <taxon>Arthropoda</taxon>
        <taxon>Hexapoda</taxon>
        <taxon>Insecta</taxon>
        <taxon>Pterygota</taxon>
        <taxon>Neoptera</taxon>
        <taxon>Endopterygota</taxon>
        <taxon>Coleoptera</taxon>
        <taxon>Polyphaga</taxon>
        <taxon>Cucujiformia</taxon>
        <taxon>Chrysomeloidea</taxon>
        <taxon>Cerambycidae</taxon>
        <taxon>Lepturinae</taxon>
        <taxon>Rhagiini</taxon>
        <taxon>Rhamnusium</taxon>
    </lineage>
</organism>
<name>A0AAV8XY87_9CUCU</name>
<feature type="chain" id="PRO_5043798861" evidence="1">
    <location>
        <begin position="18"/>
        <end position="116"/>
    </location>
</feature>
<protein>
    <submittedName>
        <fullName evidence="2">Uncharacterized protein</fullName>
    </submittedName>
</protein>
<accession>A0AAV8XY87</accession>
<dbReference type="Proteomes" id="UP001162156">
    <property type="component" value="Unassembled WGS sequence"/>
</dbReference>
<keyword evidence="1" id="KW-0732">Signal</keyword>